<dbReference type="RefSeq" id="WP_284202205.1">
    <property type="nucleotide sequence ID" value="NZ_BSPQ01000001.1"/>
</dbReference>
<dbReference type="Pfam" id="PF21716">
    <property type="entry name" value="dnstrm_HI1420"/>
    <property type="match status" value="1"/>
</dbReference>
<accession>A0ABQ6DWG7</accession>
<sequence length="92" mass="10300">MPNKTSPFNPFEYMETQDEINTFLRECLENDDPNVFVSALGHLVKAHGVTDVAEVTGLSRESLYKTFNGKTQPKWDTIFKVSHAIGIQLAVA</sequence>
<dbReference type="EMBL" id="BSPQ01000001">
    <property type="protein sequence ID" value="GLS89086.1"/>
    <property type="molecule type" value="Genomic_DNA"/>
</dbReference>
<dbReference type="Proteomes" id="UP001157353">
    <property type="component" value="Unassembled WGS sequence"/>
</dbReference>
<evidence type="ECO:0000313" key="1">
    <source>
        <dbReference type="EMBL" id="GLS89086.1"/>
    </source>
</evidence>
<protein>
    <submittedName>
        <fullName evidence="1">Transcriptional regulator</fullName>
    </submittedName>
</protein>
<dbReference type="PANTHER" id="PTHR40275:SF1">
    <property type="entry name" value="SSL7038 PROTEIN"/>
    <property type="match status" value="1"/>
</dbReference>
<dbReference type="NCBIfam" id="TIGR02684">
    <property type="entry name" value="dnstrm_HI1420"/>
    <property type="match status" value="1"/>
</dbReference>
<dbReference type="InterPro" id="IPR001387">
    <property type="entry name" value="Cro/C1-type_HTH"/>
</dbReference>
<reference evidence="2" key="1">
    <citation type="journal article" date="2019" name="Int. J. Syst. Evol. Microbiol.">
        <title>The Global Catalogue of Microorganisms (GCM) 10K type strain sequencing project: providing services to taxonomists for standard genome sequencing and annotation.</title>
        <authorList>
            <consortium name="The Broad Institute Genomics Platform"/>
            <consortium name="The Broad Institute Genome Sequencing Center for Infectious Disease"/>
            <person name="Wu L."/>
            <person name="Ma J."/>
        </authorList>
    </citation>
    <scope>NUCLEOTIDE SEQUENCE [LARGE SCALE GENOMIC DNA]</scope>
    <source>
        <strain evidence="2">NBRC 103166</strain>
    </source>
</reference>
<evidence type="ECO:0000313" key="2">
    <source>
        <dbReference type="Proteomes" id="UP001157353"/>
    </source>
</evidence>
<dbReference type="InterPro" id="IPR010982">
    <property type="entry name" value="Lambda_DNA-bd_dom_sf"/>
</dbReference>
<gene>
    <name evidence="1" type="ORF">GCM10007916_01530</name>
</gene>
<name>A0ABQ6DWG7_9GAMM</name>
<dbReference type="InterPro" id="IPR014057">
    <property type="entry name" value="HI1420"/>
</dbReference>
<dbReference type="CDD" id="cd00093">
    <property type="entry name" value="HTH_XRE"/>
    <property type="match status" value="1"/>
</dbReference>
<keyword evidence="2" id="KW-1185">Reference proteome</keyword>
<dbReference type="PANTHER" id="PTHR40275">
    <property type="entry name" value="SSL7038 PROTEIN"/>
    <property type="match status" value="1"/>
</dbReference>
<dbReference type="SUPFAM" id="SSF47413">
    <property type="entry name" value="lambda repressor-like DNA-binding domains"/>
    <property type="match status" value="1"/>
</dbReference>
<comment type="caution">
    <text evidence="1">The sequence shown here is derived from an EMBL/GenBank/DDBJ whole genome shotgun (WGS) entry which is preliminary data.</text>
</comment>
<proteinExistence type="predicted"/>
<organism evidence="1 2">
    <name type="scientific">Psychromonas marina</name>
    <dbReference type="NCBI Taxonomy" id="88364"/>
    <lineage>
        <taxon>Bacteria</taxon>
        <taxon>Pseudomonadati</taxon>
        <taxon>Pseudomonadota</taxon>
        <taxon>Gammaproteobacteria</taxon>
        <taxon>Alteromonadales</taxon>
        <taxon>Psychromonadaceae</taxon>
        <taxon>Psychromonas</taxon>
    </lineage>
</organism>